<dbReference type="SMART" id="SM00220">
    <property type="entry name" value="S_TKc"/>
    <property type="match status" value="1"/>
</dbReference>
<dbReference type="InterPro" id="IPR029058">
    <property type="entry name" value="AB_hydrolase_fold"/>
</dbReference>
<feature type="domain" description="Protein kinase" evidence="7">
    <location>
        <begin position="34"/>
        <end position="290"/>
    </location>
</feature>
<name>A0A5C3FCR4_9BASI</name>
<evidence type="ECO:0000256" key="3">
    <source>
        <dbReference type="ARBA" id="ARBA00022801"/>
    </source>
</evidence>
<feature type="compositionally biased region" description="Low complexity" evidence="6">
    <location>
        <begin position="455"/>
        <end position="464"/>
    </location>
</feature>
<feature type="compositionally biased region" description="Gly residues" evidence="6">
    <location>
        <begin position="1252"/>
        <end position="1271"/>
    </location>
</feature>
<sequence length="1271" mass="136313">MVGQHLHHAFRSWFHETESDGTPLLPVPLSKKYKVLPDVLGQGSFAVVKKVIEKTTGEERALKIIAKKPLKDNNENMLREEIAILGRVEHPNIIKMWDLYETKEGVFIVTDLCRGGELFERLVEKVHYNELDARHIVRQIVEGVDYLHGHDIIHRDLKPENILLRDKSEPSSIAISDFGLSRFIPDEGLLMTACGSPQYVSPEVLLGKGYGPAVDLWSTGVIAYALLAGYTPFYGDDQPSLFQQILKMQVEFEPEYWGDVSETAKDFVLHCLCPADRRMTAKQALAHPWLADLPPLHEEASRGCCLKDRALRNLSATRRLRKAVTAVEAVNHLNRLHSLRQQHGTSMPEGQRTLLSIVTNIQQQQLNGASLETVQLDKDATTPAGQENLPDAPNGNGNGSAEAQNDKKRKQRDSAMALDLVVMSVFLPQNWGSAASGKPSGSSGSTTGGAGGSSGSTSGRAGTANVADAVQRTMGGQQEEDEHGADDQDEGKPTAAAGQQGGDKQTSGGAGVVQDGQASPTASDGGRSEATARPRPPPQQQQKTPGRTPSSSRSNVTSNKTLNTLLNQYKSAEVPASARLDPAVKTREPAKITLSNAWKYVPFLVNQGISIGSALASHAIYGPPKKSWGVEMSVFTRVLRDVANYSEFASIAGLQQFFDLGAFLPTPKDGLITPVTFRVKRRNLRGFLAEADAAEDGKREISGEWVVGKQTWRRLQAEWRNGKQKGKERVILYIHGGAYFVMSAATHRPLTISLSKYTECRVFGINYRLAPDTRFPGALHDCVASFFRLTDDLGIPASNIVLGADSAGGGLALATMMYLRDNGYDLPSGAMLFSPWVDLTMSCDSWETNSEFDYLPMPISGDHMNPVSAYLGDNIDKYLTHPYASPLFGDLHGLPPLLIQCGDAEVLRDEVTLLAHKASLSGVAVRHELYEDCVHVFQAFLFLDASRKALQSARHFVRTALDKRGRKKAAEVSEGARRGLDREMRQNMEDTKGAKVGASTAGPPAPAADGDKDGKGKAARPTGKDEDATATTASADGGLDEIMNRPAAAAADDDDDDEAAEGRVGNPTDEEDWELDRRASGEFASAAVADAAQKAAAGSLQAAQKAFGHDDDFATRATSAGRDAVAKAATGGGDDDEVADESDVATPMARASPKQGHARLASEGSATSSGGGSSSSSFPAITIEEARLRGQAAMQQQLSTHAPALSKFHAPQKPLTPRMRRSQSGRELSGLIKSFEESKGAGKALKTNVWTPGGGYSEGDPAGGGGGGGGQ</sequence>
<evidence type="ECO:0000256" key="6">
    <source>
        <dbReference type="SAM" id="MobiDB-lite"/>
    </source>
</evidence>
<protein>
    <submittedName>
        <fullName evidence="8">Related to calmodulin-dependent protein kinase</fullName>
    </submittedName>
</protein>
<dbReference type="InterPro" id="IPR008271">
    <property type="entry name" value="Ser/Thr_kinase_AS"/>
</dbReference>
<dbReference type="PANTHER" id="PTHR24347">
    <property type="entry name" value="SERINE/THREONINE-PROTEIN KINASE"/>
    <property type="match status" value="1"/>
</dbReference>
<dbReference type="PROSITE" id="PS01173">
    <property type="entry name" value="LIPASE_GDXG_HIS"/>
    <property type="match status" value="1"/>
</dbReference>
<evidence type="ECO:0000256" key="2">
    <source>
        <dbReference type="ARBA" id="ARBA00022741"/>
    </source>
</evidence>
<feature type="binding site" evidence="5">
    <location>
        <position position="68"/>
    </location>
    <ligand>
        <name>ATP</name>
        <dbReference type="ChEBI" id="CHEBI:30616"/>
    </ligand>
</feature>
<dbReference type="SUPFAM" id="SSF56112">
    <property type="entry name" value="Protein kinase-like (PK-like)"/>
    <property type="match status" value="1"/>
</dbReference>
<evidence type="ECO:0000259" key="7">
    <source>
        <dbReference type="PROSITE" id="PS50011"/>
    </source>
</evidence>
<dbReference type="PROSITE" id="PS00107">
    <property type="entry name" value="PROTEIN_KINASE_ATP"/>
    <property type="match status" value="1"/>
</dbReference>
<evidence type="ECO:0000313" key="9">
    <source>
        <dbReference type="Proteomes" id="UP000323386"/>
    </source>
</evidence>
<dbReference type="InterPro" id="IPR000719">
    <property type="entry name" value="Prot_kinase_dom"/>
</dbReference>
<feature type="compositionally biased region" description="Basic and acidic residues" evidence="6">
    <location>
        <begin position="964"/>
        <end position="993"/>
    </location>
</feature>
<evidence type="ECO:0000313" key="8">
    <source>
        <dbReference type="EMBL" id="SPO42060.1"/>
    </source>
</evidence>
<keyword evidence="9" id="KW-1185">Reference proteome</keyword>
<accession>A0A5C3FCR4</accession>
<dbReference type="AlphaFoldDB" id="A0A5C3FCR4"/>
<dbReference type="Gene3D" id="3.40.50.1820">
    <property type="entry name" value="alpha/beta hydrolase"/>
    <property type="match status" value="1"/>
</dbReference>
<dbReference type="CDD" id="cd05117">
    <property type="entry name" value="STKc_CAMK"/>
    <property type="match status" value="1"/>
</dbReference>
<dbReference type="FunFam" id="3.30.200.20:FF:000762">
    <property type="entry name" value="Related to calmodulin-dependent protein kinase"/>
    <property type="match status" value="1"/>
</dbReference>
<dbReference type="Pfam" id="PF00069">
    <property type="entry name" value="Pkinase"/>
    <property type="match status" value="1"/>
</dbReference>
<dbReference type="FunFam" id="1.10.510.10:FF:000571">
    <property type="entry name" value="Maternal embryonic leucine zipper kinase"/>
    <property type="match status" value="1"/>
</dbReference>
<dbReference type="InterPro" id="IPR013094">
    <property type="entry name" value="AB_hydrolase_3"/>
</dbReference>
<evidence type="ECO:0000256" key="4">
    <source>
        <dbReference type="ARBA" id="ARBA00022840"/>
    </source>
</evidence>
<evidence type="ECO:0000256" key="5">
    <source>
        <dbReference type="PROSITE-ProRule" id="PRU10141"/>
    </source>
</evidence>
<dbReference type="InterPro" id="IPR002168">
    <property type="entry name" value="Lipase_GDXG_HIS_AS"/>
</dbReference>
<feature type="region of interest" description="Disordered" evidence="6">
    <location>
        <begin position="433"/>
        <end position="558"/>
    </location>
</feature>
<dbReference type="InterPro" id="IPR011009">
    <property type="entry name" value="Kinase-like_dom_sf"/>
</dbReference>
<dbReference type="Gene3D" id="1.10.510.10">
    <property type="entry name" value="Transferase(Phosphotransferase) domain 1"/>
    <property type="match status" value="1"/>
</dbReference>
<keyword evidence="8" id="KW-0418">Kinase</keyword>
<dbReference type="FunFam" id="3.40.50.1820:FF:000252">
    <property type="entry name" value="Related to calmodulin-dependent protein kinase"/>
    <property type="match status" value="1"/>
</dbReference>
<dbReference type="EMBL" id="OOIP01000036">
    <property type="protein sequence ID" value="SPO42060.1"/>
    <property type="molecule type" value="Genomic_DNA"/>
</dbReference>
<dbReference type="SUPFAM" id="SSF53474">
    <property type="entry name" value="alpha/beta-Hydrolases"/>
    <property type="match status" value="1"/>
</dbReference>
<dbReference type="Proteomes" id="UP000323386">
    <property type="component" value="Unassembled WGS sequence"/>
</dbReference>
<dbReference type="PROSITE" id="PS00108">
    <property type="entry name" value="PROTEIN_KINASE_ST"/>
    <property type="match status" value="1"/>
</dbReference>
<dbReference type="OrthoDB" id="408631at2759"/>
<feature type="compositionally biased region" description="Low complexity" evidence="6">
    <location>
        <begin position="433"/>
        <end position="445"/>
    </location>
</feature>
<keyword evidence="3" id="KW-0378">Hydrolase</keyword>
<dbReference type="GO" id="GO:0004672">
    <property type="term" value="F:protein kinase activity"/>
    <property type="evidence" value="ECO:0007669"/>
    <property type="project" value="InterPro"/>
</dbReference>
<feature type="compositionally biased region" description="Basic and acidic residues" evidence="6">
    <location>
        <begin position="1009"/>
        <end position="1027"/>
    </location>
</feature>
<feature type="compositionally biased region" description="Acidic residues" evidence="6">
    <location>
        <begin position="1133"/>
        <end position="1143"/>
    </location>
</feature>
<evidence type="ECO:0000256" key="1">
    <source>
        <dbReference type="ARBA" id="ARBA00010515"/>
    </source>
</evidence>
<feature type="region of interest" description="Disordered" evidence="6">
    <location>
        <begin position="1125"/>
        <end position="1271"/>
    </location>
</feature>
<dbReference type="InterPro" id="IPR017441">
    <property type="entry name" value="Protein_kinase_ATP_BS"/>
</dbReference>
<dbReference type="PROSITE" id="PS50011">
    <property type="entry name" value="PROTEIN_KINASE_DOM"/>
    <property type="match status" value="1"/>
</dbReference>
<dbReference type="Pfam" id="PF07859">
    <property type="entry name" value="Abhydrolase_3"/>
    <property type="match status" value="1"/>
</dbReference>
<reference evidence="8 9" key="1">
    <citation type="submission" date="2018-03" db="EMBL/GenBank/DDBJ databases">
        <authorList>
            <person name="Guldener U."/>
        </authorList>
    </citation>
    <scope>NUCLEOTIDE SEQUENCE [LARGE SCALE GENOMIC DNA]</scope>
    <source>
        <strain evidence="8 9">DAOM196992</strain>
    </source>
</reference>
<feature type="region of interest" description="Disordered" evidence="6">
    <location>
        <begin position="964"/>
        <end position="1074"/>
    </location>
</feature>
<dbReference type="Gene3D" id="3.30.200.20">
    <property type="entry name" value="Phosphorylase Kinase, domain 1"/>
    <property type="match status" value="1"/>
</dbReference>
<organism evidence="8 9">
    <name type="scientific">Pseudozyma flocculosa</name>
    <dbReference type="NCBI Taxonomy" id="84751"/>
    <lineage>
        <taxon>Eukaryota</taxon>
        <taxon>Fungi</taxon>
        <taxon>Dikarya</taxon>
        <taxon>Basidiomycota</taxon>
        <taxon>Ustilaginomycotina</taxon>
        <taxon>Ustilaginomycetes</taxon>
        <taxon>Ustilaginales</taxon>
        <taxon>Ustilaginaceae</taxon>
        <taxon>Pseudozyma</taxon>
    </lineage>
</organism>
<feature type="compositionally biased region" description="Acidic residues" evidence="6">
    <location>
        <begin position="478"/>
        <end position="489"/>
    </location>
</feature>
<keyword evidence="8" id="KW-0808">Transferase</keyword>
<keyword evidence="4 5" id="KW-0067">ATP-binding</keyword>
<comment type="similarity">
    <text evidence="1">Belongs to the 'GDXG' lipolytic enzyme family.</text>
</comment>
<dbReference type="GO" id="GO:0016787">
    <property type="term" value="F:hydrolase activity"/>
    <property type="evidence" value="ECO:0007669"/>
    <property type="project" value="UniProtKB-KW"/>
</dbReference>
<feature type="compositionally biased region" description="Polar residues" evidence="6">
    <location>
        <begin position="543"/>
        <end position="558"/>
    </location>
</feature>
<proteinExistence type="inferred from homology"/>
<keyword evidence="2 5" id="KW-0547">Nucleotide-binding</keyword>
<dbReference type="GO" id="GO:0005524">
    <property type="term" value="F:ATP binding"/>
    <property type="evidence" value="ECO:0007669"/>
    <property type="project" value="UniProtKB-UniRule"/>
</dbReference>
<gene>
    <name evidence="8" type="ORF">PSFLO_07543</name>
</gene>
<feature type="region of interest" description="Disordered" evidence="6">
    <location>
        <begin position="381"/>
        <end position="412"/>
    </location>
</feature>